<dbReference type="EMBL" id="JBHSBN010000013">
    <property type="protein sequence ID" value="MFC4108064.1"/>
    <property type="molecule type" value="Genomic_DNA"/>
</dbReference>
<evidence type="ECO:0000259" key="4">
    <source>
        <dbReference type="PROSITE" id="PS01124"/>
    </source>
</evidence>
<dbReference type="InterPro" id="IPR009057">
    <property type="entry name" value="Homeodomain-like_sf"/>
</dbReference>
<dbReference type="Pfam" id="PF12833">
    <property type="entry name" value="HTH_18"/>
    <property type="match status" value="1"/>
</dbReference>
<organism evidence="5 6">
    <name type="scientific">Micromonospora zhanjiangensis</name>
    <dbReference type="NCBI Taxonomy" id="1522057"/>
    <lineage>
        <taxon>Bacteria</taxon>
        <taxon>Bacillati</taxon>
        <taxon>Actinomycetota</taxon>
        <taxon>Actinomycetes</taxon>
        <taxon>Micromonosporales</taxon>
        <taxon>Micromonosporaceae</taxon>
        <taxon>Micromonospora</taxon>
    </lineage>
</organism>
<accession>A0ABV8KPQ5</accession>
<dbReference type="InterPro" id="IPR050204">
    <property type="entry name" value="AraC_XylS_family_regulators"/>
</dbReference>
<dbReference type="PANTHER" id="PTHR46796">
    <property type="entry name" value="HTH-TYPE TRANSCRIPTIONAL ACTIVATOR RHAS-RELATED"/>
    <property type="match status" value="1"/>
</dbReference>
<name>A0ABV8KPQ5_9ACTN</name>
<evidence type="ECO:0000256" key="3">
    <source>
        <dbReference type="ARBA" id="ARBA00023163"/>
    </source>
</evidence>
<evidence type="ECO:0000313" key="6">
    <source>
        <dbReference type="Proteomes" id="UP001595868"/>
    </source>
</evidence>
<dbReference type="Proteomes" id="UP001595868">
    <property type="component" value="Unassembled WGS sequence"/>
</dbReference>
<gene>
    <name evidence="5" type="ORF">ACFOX0_19300</name>
</gene>
<dbReference type="InterPro" id="IPR018060">
    <property type="entry name" value="HTH_AraC"/>
</dbReference>
<evidence type="ECO:0000256" key="1">
    <source>
        <dbReference type="ARBA" id="ARBA00023015"/>
    </source>
</evidence>
<dbReference type="SUPFAM" id="SSF46689">
    <property type="entry name" value="Homeodomain-like"/>
    <property type="match status" value="1"/>
</dbReference>
<dbReference type="Gene3D" id="1.10.10.60">
    <property type="entry name" value="Homeodomain-like"/>
    <property type="match status" value="1"/>
</dbReference>
<feature type="domain" description="HTH araC/xylS-type" evidence="4">
    <location>
        <begin position="142"/>
        <end position="218"/>
    </location>
</feature>
<keyword evidence="6" id="KW-1185">Reference proteome</keyword>
<dbReference type="SMART" id="SM00342">
    <property type="entry name" value="HTH_ARAC"/>
    <property type="match status" value="1"/>
</dbReference>
<keyword evidence="3" id="KW-0804">Transcription</keyword>
<sequence>MWEEHASRHPAIRTIWRAHVEEPGRYLLEASEFWDLSFIRHTDGTFSAELDGPTVQARTTASVQGEDYWGLELRAHVFVQGVAKSTVLGGTDRLPVTDGCLLLGSHRAPVPRWGELEEFVDDLLAVGVLVADEDVRRALGGDYSGLARRTWQRKFREVTGLSPSQVKQLRRARHAYVLLQSGMPAAEAAAVAGFADQPHLTRSLRRIRNETPARIIAAHVRRAAQRGAIVQDHLGTGV</sequence>
<dbReference type="PANTHER" id="PTHR46796:SF2">
    <property type="entry name" value="TRANSCRIPTIONAL REGULATORY PROTEIN"/>
    <property type="match status" value="1"/>
</dbReference>
<protein>
    <submittedName>
        <fullName evidence="5">Helix-turn-helix domain-containing protein</fullName>
    </submittedName>
</protein>
<proteinExistence type="predicted"/>
<evidence type="ECO:0000313" key="5">
    <source>
        <dbReference type="EMBL" id="MFC4108064.1"/>
    </source>
</evidence>
<keyword evidence="1" id="KW-0805">Transcription regulation</keyword>
<evidence type="ECO:0000256" key="2">
    <source>
        <dbReference type="ARBA" id="ARBA00023125"/>
    </source>
</evidence>
<dbReference type="RefSeq" id="WP_377547818.1">
    <property type="nucleotide sequence ID" value="NZ_JBHSBN010000013.1"/>
</dbReference>
<comment type="caution">
    <text evidence="5">The sequence shown here is derived from an EMBL/GenBank/DDBJ whole genome shotgun (WGS) entry which is preliminary data.</text>
</comment>
<reference evidence="6" key="1">
    <citation type="journal article" date="2019" name="Int. J. Syst. Evol. Microbiol.">
        <title>The Global Catalogue of Microorganisms (GCM) 10K type strain sequencing project: providing services to taxonomists for standard genome sequencing and annotation.</title>
        <authorList>
            <consortium name="The Broad Institute Genomics Platform"/>
            <consortium name="The Broad Institute Genome Sequencing Center for Infectious Disease"/>
            <person name="Wu L."/>
            <person name="Ma J."/>
        </authorList>
    </citation>
    <scope>NUCLEOTIDE SEQUENCE [LARGE SCALE GENOMIC DNA]</scope>
    <source>
        <strain evidence="6">2902at01</strain>
    </source>
</reference>
<keyword evidence="2" id="KW-0238">DNA-binding</keyword>
<dbReference type="PROSITE" id="PS01124">
    <property type="entry name" value="HTH_ARAC_FAMILY_2"/>
    <property type="match status" value="1"/>
</dbReference>